<accession>A0ABQ8JT10</accession>
<name>A0ABQ8JT10_DERPT</name>
<gene>
    <name evidence="1" type="ORF">DERP_004794</name>
</gene>
<comment type="caution">
    <text evidence="1">The sequence shown here is derived from an EMBL/GenBank/DDBJ whole genome shotgun (WGS) entry which is preliminary data.</text>
</comment>
<evidence type="ECO:0000313" key="1">
    <source>
        <dbReference type="EMBL" id="KAH9425580.1"/>
    </source>
</evidence>
<proteinExistence type="predicted"/>
<sequence>MVHGIGKKVKIKSKFLEQIETTTTTTIRYDCTNDDFPYNNNSILFYASNIFLKIDQSIYLLKISLANHEKK</sequence>
<keyword evidence="2" id="KW-1185">Reference proteome</keyword>
<evidence type="ECO:0000313" key="2">
    <source>
        <dbReference type="Proteomes" id="UP000887458"/>
    </source>
</evidence>
<dbReference type="EMBL" id="NJHN03000017">
    <property type="protein sequence ID" value="KAH9425580.1"/>
    <property type="molecule type" value="Genomic_DNA"/>
</dbReference>
<protein>
    <submittedName>
        <fullName evidence="1">Uncharacterized protein</fullName>
    </submittedName>
</protein>
<reference evidence="1 2" key="2">
    <citation type="journal article" date="2022" name="Mol. Biol. Evol.">
        <title>Comparative Genomics Reveals Insights into the Divergent Evolution of Astigmatic Mites and Household Pest Adaptations.</title>
        <authorList>
            <person name="Xiong Q."/>
            <person name="Wan A.T."/>
            <person name="Liu X."/>
            <person name="Fung C.S."/>
            <person name="Xiao X."/>
            <person name="Malainual N."/>
            <person name="Hou J."/>
            <person name="Wang L."/>
            <person name="Wang M."/>
            <person name="Yang K.Y."/>
            <person name="Cui Y."/>
            <person name="Leung E.L."/>
            <person name="Nong W."/>
            <person name="Shin S.K."/>
            <person name="Au S.W."/>
            <person name="Jeong K.Y."/>
            <person name="Chew F.T."/>
            <person name="Hui J.H."/>
            <person name="Leung T.F."/>
            <person name="Tungtrongchitr A."/>
            <person name="Zhong N."/>
            <person name="Liu Z."/>
            <person name="Tsui S.K."/>
        </authorList>
    </citation>
    <scope>NUCLEOTIDE SEQUENCE [LARGE SCALE GENOMIC DNA]</scope>
    <source>
        <strain evidence="1">Derp</strain>
    </source>
</reference>
<dbReference type="Proteomes" id="UP000887458">
    <property type="component" value="Unassembled WGS sequence"/>
</dbReference>
<organism evidence="1 2">
    <name type="scientific">Dermatophagoides pteronyssinus</name>
    <name type="common">European house dust mite</name>
    <dbReference type="NCBI Taxonomy" id="6956"/>
    <lineage>
        <taxon>Eukaryota</taxon>
        <taxon>Metazoa</taxon>
        <taxon>Ecdysozoa</taxon>
        <taxon>Arthropoda</taxon>
        <taxon>Chelicerata</taxon>
        <taxon>Arachnida</taxon>
        <taxon>Acari</taxon>
        <taxon>Acariformes</taxon>
        <taxon>Sarcoptiformes</taxon>
        <taxon>Astigmata</taxon>
        <taxon>Psoroptidia</taxon>
        <taxon>Analgoidea</taxon>
        <taxon>Pyroglyphidae</taxon>
        <taxon>Dermatophagoidinae</taxon>
        <taxon>Dermatophagoides</taxon>
    </lineage>
</organism>
<reference evidence="1 2" key="1">
    <citation type="journal article" date="2018" name="J. Allergy Clin. Immunol.">
        <title>High-quality assembly of Dermatophagoides pteronyssinus genome and transcriptome reveals a wide range of novel allergens.</title>
        <authorList>
            <person name="Liu X.Y."/>
            <person name="Yang K.Y."/>
            <person name="Wang M.Q."/>
            <person name="Kwok J.S."/>
            <person name="Zeng X."/>
            <person name="Yang Z."/>
            <person name="Xiao X.J."/>
            <person name="Lau C.P."/>
            <person name="Li Y."/>
            <person name="Huang Z.M."/>
            <person name="Ba J.G."/>
            <person name="Yim A.K."/>
            <person name="Ouyang C.Y."/>
            <person name="Ngai S.M."/>
            <person name="Chan T.F."/>
            <person name="Leung E.L."/>
            <person name="Liu L."/>
            <person name="Liu Z.G."/>
            <person name="Tsui S.K."/>
        </authorList>
    </citation>
    <scope>NUCLEOTIDE SEQUENCE [LARGE SCALE GENOMIC DNA]</scope>
    <source>
        <strain evidence="1">Derp</strain>
    </source>
</reference>